<comment type="caution">
    <text evidence="1">The sequence shown here is derived from an EMBL/GenBank/DDBJ whole genome shotgun (WGS) entry which is preliminary data.</text>
</comment>
<proteinExistence type="predicted"/>
<keyword evidence="2" id="KW-1185">Reference proteome</keyword>
<dbReference type="EMBL" id="BMYZ01000001">
    <property type="protein sequence ID" value="GGY61925.1"/>
    <property type="molecule type" value="Genomic_DNA"/>
</dbReference>
<sequence>MEFQLYRNKGVLLFNSSNEKIRYWVSIQAAAHGGGSMYAEISKEDFEDVWSGKKDVIDLNGLFNRNYNRQAEQAIETAYSLESIISLHIPNLGSNADPVKSVVLKQC</sequence>
<evidence type="ECO:0000313" key="1">
    <source>
        <dbReference type="EMBL" id="GGY61925.1"/>
    </source>
</evidence>
<protein>
    <submittedName>
        <fullName evidence="1">Uncharacterized protein</fullName>
    </submittedName>
</protein>
<evidence type="ECO:0000313" key="2">
    <source>
        <dbReference type="Proteomes" id="UP000619761"/>
    </source>
</evidence>
<organism evidence="1 2">
    <name type="scientific">Cellvibrio zantedeschiae</name>
    <dbReference type="NCBI Taxonomy" id="1237077"/>
    <lineage>
        <taxon>Bacteria</taxon>
        <taxon>Pseudomonadati</taxon>
        <taxon>Pseudomonadota</taxon>
        <taxon>Gammaproteobacteria</taxon>
        <taxon>Cellvibrionales</taxon>
        <taxon>Cellvibrionaceae</taxon>
        <taxon>Cellvibrio</taxon>
    </lineage>
</organism>
<dbReference type="RefSeq" id="WP_189415169.1">
    <property type="nucleotide sequence ID" value="NZ_BMYZ01000001.1"/>
</dbReference>
<gene>
    <name evidence="1" type="ORF">GCM10011613_01720</name>
</gene>
<dbReference type="Proteomes" id="UP000619761">
    <property type="component" value="Unassembled WGS sequence"/>
</dbReference>
<reference evidence="2" key="1">
    <citation type="journal article" date="2019" name="Int. J. Syst. Evol. Microbiol.">
        <title>The Global Catalogue of Microorganisms (GCM) 10K type strain sequencing project: providing services to taxonomists for standard genome sequencing and annotation.</title>
        <authorList>
            <consortium name="The Broad Institute Genomics Platform"/>
            <consortium name="The Broad Institute Genome Sequencing Center for Infectious Disease"/>
            <person name="Wu L."/>
            <person name="Ma J."/>
        </authorList>
    </citation>
    <scope>NUCLEOTIDE SEQUENCE [LARGE SCALE GENOMIC DNA]</scope>
    <source>
        <strain evidence="2">KCTC 32239</strain>
    </source>
</reference>
<name>A0ABQ3ARS3_9GAMM</name>
<accession>A0ABQ3ARS3</accession>